<proteinExistence type="predicted"/>
<dbReference type="AlphaFoldDB" id="A0AAJ0M0U6"/>
<gene>
    <name evidence="2" type="ORF">B0T15DRAFT_576184</name>
</gene>
<dbReference type="Proteomes" id="UP001273166">
    <property type="component" value="Unassembled WGS sequence"/>
</dbReference>
<dbReference type="InterPro" id="IPR022198">
    <property type="entry name" value="DUF3723"/>
</dbReference>
<accession>A0AAJ0M0U6</accession>
<feature type="region of interest" description="Disordered" evidence="1">
    <location>
        <begin position="1"/>
        <end position="25"/>
    </location>
</feature>
<feature type="region of interest" description="Disordered" evidence="1">
    <location>
        <begin position="70"/>
        <end position="100"/>
    </location>
</feature>
<reference evidence="2" key="1">
    <citation type="journal article" date="2023" name="Mol. Phylogenet. Evol.">
        <title>Genome-scale phylogeny and comparative genomics of the fungal order Sordariales.</title>
        <authorList>
            <person name="Hensen N."/>
            <person name="Bonometti L."/>
            <person name="Westerberg I."/>
            <person name="Brannstrom I.O."/>
            <person name="Guillou S."/>
            <person name="Cros-Aarteil S."/>
            <person name="Calhoun S."/>
            <person name="Haridas S."/>
            <person name="Kuo A."/>
            <person name="Mondo S."/>
            <person name="Pangilinan J."/>
            <person name="Riley R."/>
            <person name="LaButti K."/>
            <person name="Andreopoulos B."/>
            <person name="Lipzen A."/>
            <person name="Chen C."/>
            <person name="Yan M."/>
            <person name="Daum C."/>
            <person name="Ng V."/>
            <person name="Clum A."/>
            <person name="Steindorff A."/>
            <person name="Ohm R.A."/>
            <person name="Martin F."/>
            <person name="Silar P."/>
            <person name="Natvig D.O."/>
            <person name="Lalanne C."/>
            <person name="Gautier V."/>
            <person name="Ament-Velasquez S.L."/>
            <person name="Kruys A."/>
            <person name="Hutchinson M.I."/>
            <person name="Powell A.J."/>
            <person name="Barry K."/>
            <person name="Miller A.N."/>
            <person name="Grigoriev I.V."/>
            <person name="Debuchy R."/>
            <person name="Gladieux P."/>
            <person name="Hiltunen Thoren M."/>
            <person name="Johannesson H."/>
        </authorList>
    </citation>
    <scope>NUCLEOTIDE SEQUENCE</scope>
    <source>
        <strain evidence="2">CBS 333.67</strain>
    </source>
</reference>
<evidence type="ECO:0000313" key="2">
    <source>
        <dbReference type="EMBL" id="KAK3304832.1"/>
    </source>
</evidence>
<protein>
    <submittedName>
        <fullName evidence="2">Uncharacterized protein</fullName>
    </submittedName>
</protein>
<evidence type="ECO:0000256" key="1">
    <source>
        <dbReference type="SAM" id="MobiDB-lite"/>
    </source>
</evidence>
<dbReference type="Pfam" id="PF12520">
    <property type="entry name" value="DUF3723"/>
    <property type="match status" value="1"/>
</dbReference>
<comment type="caution">
    <text evidence="2">The sequence shown here is derived from an EMBL/GenBank/DDBJ whole genome shotgun (WGS) entry which is preliminary data.</text>
</comment>
<dbReference type="EMBL" id="JAUDZG010000005">
    <property type="protein sequence ID" value="KAK3304832.1"/>
    <property type="molecule type" value="Genomic_DNA"/>
</dbReference>
<reference evidence="2" key="2">
    <citation type="submission" date="2023-06" db="EMBL/GenBank/DDBJ databases">
        <authorList>
            <consortium name="Lawrence Berkeley National Laboratory"/>
            <person name="Mondo S.J."/>
            <person name="Hensen N."/>
            <person name="Bonometti L."/>
            <person name="Westerberg I."/>
            <person name="Brannstrom I.O."/>
            <person name="Guillou S."/>
            <person name="Cros-Aarteil S."/>
            <person name="Calhoun S."/>
            <person name="Haridas S."/>
            <person name="Kuo A."/>
            <person name="Pangilinan J."/>
            <person name="Riley R."/>
            <person name="Labutti K."/>
            <person name="Andreopoulos B."/>
            <person name="Lipzen A."/>
            <person name="Chen C."/>
            <person name="Yanf M."/>
            <person name="Daum C."/>
            <person name="Ng V."/>
            <person name="Clum A."/>
            <person name="Steindorff A."/>
            <person name="Ohm R."/>
            <person name="Martin F."/>
            <person name="Silar P."/>
            <person name="Natvig D."/>
            <person name="Lalanne C."/>
            <person name="Gautier V."/>
            <person name="Ament-Velasquez S.L."/>
            <person name="Kruys A."/>
            <person name="Hutchinson M.I."/>
            <person name="Powell A.J."/>
            <person name="Barry K."/>
            <person name="Miller A.N."/>
            <person name="Grigoriev I.V."/>
            <person name="Debuchy R."/>
            <person name="Gladieux P."/>
            <person name="Thoren M.H."/>
            <person name="Johannesson H."/>
        </authorList>
    </citation>
    <scope>NUCLEOTIDE SEQUENCE</scope>
    <source>
        <strain evidence="2">CBS 333.67</strain>
    </source>
</reference>
<sequence length="146" mass="16506">MATKPNRVATTAQRPARRCGLPSEDSYQRDGPLLFIQNMHREFSDQEITSFFVRRSVYLAFFGPSLVLYRETGDGPDGPPQPPRKRKREQEHSAETENGAIQSYATSSHPVTIVFKAFEDGRLKTKRRVTVDPQLELMTAALAKIP</sequence>
<organism evidence="2 3">
    <name type="scientific">Chaetomium strumarium</name>
    <dbReference type="NCBI Taxonomy" id="1170767"/>
    <lineage>
        <taxon>Eukaryota</taxon>
        <taxon>Fungi</taxon>
        <taxon>Dikarya</taxon>
        <taxon>Ascomycota</taxon>
        <taxon>Pezizomycotina</taxon>
        <taxon>Sordariomycetes</taxon>
        <taxon>Sordariomycetidae</taxon>
        <taxon>Sordariales</taxon>
        <taxon>Chaetomiaceae</taxon>
        <taxon>Chaetomium</taxon>
    </lineage>
</organism>
<name>A0AAJ0M0U6_9PEZI</name>
<keyword evidence="3" id="KW-1185">Reference proteome</keyword>
<dbReference type="RefSeq" id="XP_062720612.1">
    <property type="nucleotide sequence ID" value="XM_062871017.1"/>
</dbReference>
<dbReference type="GeneID" id="87889846"/>
<evidence type="ECO:0000313" key="3">
    <source>
        <dbReference type="Proteomes" id="UP001273166"/>
    </source>
</evidence>